<dbReference type="EMBL" id="RJTL01000105">
    <property type="protein sequence ID" value="RNL98855.1"/>
    <property type="molecule type" value="Genomic_DNA"/>
</dbReference>
<evidence type="ECO:0000313" key="2">
    <source>
        <dbReference type="Proteomes" id="UP000271222"/>
    </source>
</evidence>
<name>A0A454TI75_9RALS</name>
<comment type="caution">
    <text evidence="1">The sequence shown here is derived from an EMBL/GenBank/DDBJ whole genome shotgun (WGS) entry which is preliminary data.</text>
</comment>
<proteinExistence type="predicted"/>
<accession>A0A454TI75</accession>
<sequence length="283" mass="31660">MAKLHVGKSLRDTDVLWRYMPLDRFINLVDTSSLFFAPLAWYEKSDPFEGYLPRVAMESLASISAETVRIATAQIDAVQKIVPPNVSVQELDQLRQIALEHSSQMRSLYKNIVSCLMVSCWYRSEHESEGMWGLYSKEGIAIKTSVAAIKAALDGNQQDHVIHIGAIKYLDFTSTDLTPSDCVTQDGHLIGMIKRVAYAHENEVRMCITRPRELGSMEDLKPAPTSVSVNVEKLIEAVVISPFAGTSLRQSIQTVCRWGGIEARKVSTSNLLENCEHLLDVYN</sequence>
<protein>
    <submittedName>
        <fullName evidence="1">DUF2971 domain-containing protein</fullName>
    </submittedName>
</protein>
<organism evidence="1 2">
    <name type="scientific">Ralstonia pseudosolanacearum</name>
    <dbReference type="NCBI Taxonomy" id="1310165"/>
    <lineage>
        <taxon>Bacteria</taxon>
        <taxon>Pseudomonadati</taxon>
        <taxon>Pseudomonadota</taxon>
        <taxon>Betaproteobacteria</taxon>
        <taxon>Burkholderiales</taxon>
        <taxon>Burkholderiaceae</taxon>
        <taxon>Ralstonia</taxon>
        <taxon>Ralstonia solanacearum species complex</taxon>
    </lineage>
</organism>
<evidence type="ECO:0000313" key="1">
    <source>
        <dbReference type="EMBL" id="RNL98855.1"/>
    </source>
</evidence>
<dbReference type="RefSeq" id="WP_111354825.1">
    <property type="nucleotide sequence ID" value="NZ_CP086266.1"/>
</dbReference>
<dbReference type="AlphaFoldDB" id="A0A454TI75"/>
<dbReference type="OrthoDB" id="8548541at2"/>
<gene>
    <name evidence="1" type="ORF">EGA29_26335</name>
</gene>
<dbReference type="Proteomes" id="UP000271222">
    <property type="component" value="Unassembled WGS sequence"/>
</dbReference>
<reference evidence="1 2" key="1">
    <citation type="submission" date="2018-10" db="EMBL/GenBank/DDBJ databases">
        <title>Draft Genome Sequence of Ralstonia pseudosolanacearum (R. solanacearum phylotype I) Strain Tg03 Isolated from Luffa cylindrica in China.</title>
        <authorList>
            <person name="Yuan G.-Q."/>
            <person name="Li Q.-Q."/>
            <person name="Zhang Y.-W."/>
        </authorList>
    </citation>
    <scope>NUCLEOTIDE SEQUENCE [LARGE SCALE GENOMIC DNA]</scope>
    <source>
        <strain evidence="1 2">Tg03</strain>
    </source>
</reference>